<proteinExistence type="predicted"/>
<sequence length="156" mass="18287">MSEEVLIPTEFIRHKRLLRAVLLEDQCWFCAHDLGRLIGVPWLAERVERNLDDDQSRRAWVRDGSGDYVDELLISESAVYAALIHYFHPENRSVRQWLSQQVIPTLRDQHRSDRGEPRREMLRGPTESLSVLKWQGVVWVPYRQWPELSAQLEGGA</sequence>
<dbReference type="Proteomes" id="UP000198145">
    <property type="component" value="Unassembled WGS sequence"/>
</dbReference>
<evidence type="ECO:0000313" key="3">
    <source>
        <dbReference type="Proteomes" id="UP000198145"/>
    </source>
</evidence>
<comment type="caution">
    <text evidence="2">The sequence shown here is derived from an EMBL/GenBank/DDBJ whole genome shotgun (WGS) entry which is preliminary data.</text>
</comment>
<dbReference type="Pfam" id="PF02498">
    <property type="entry name" value="Bro-N"/>
    <property type="match status" value="1"/>
</dbReference>
<dbReference type="AlphaFoldDB" id="A0A2D0AF67"/>
<dbReference type="PANTHER" id="PTHR36180:SF2">
    <property type="entry name" value="BRO FAMILY PROTEIN"/>
    <property type="match status" value="1"/>
</dbReference>
<dbReference type="PANTHER" id="PTHR36180">
    <property type="entry name" value="DNA-BINDING PROTEIN-RELATED-RELATED"/>
    <property type="match status" value="1"/>
</dbReference>
<protein>
    <submittedName>
        <fullName evidence="2">Phage antirepressor</fullName>
    </submittedName>
</protein>
<evidence type="ECO:0000313" key="2">
    <source>
        <dbReference type="EMBL" id="OWP50748.1"/>
    </source>
</evidence>
<accession>A0A2D0AF67</accession>
<evidence type="ECO:0000259" key="1">
    <source>
        <dbReference type="PROSITE" id="PS51750"/>
    </source>
</evidence>
<dbReference type="eggNOG" id="COG3617">
    <property type="taxonomic scope" value="Bacteria"/>
</dbReference>
<dbReference type="SMART" id="SM01040">
    <property type="entry name" value="Bro-N"/>
    <property type="match status" value="1"/>
</dbReference>
<dbReference type="InterPro" id="IPR003497">
    <property type="entry name" value="BRO_N_domain"/>
</dbReference>
<feature type="domain" description="Bro-N" evidence="1">
    <location>
        <begin position="4"/>
        <end position="110"/>
    </location>
</feature>
<gene>
    <name evidence="2" type="ORF">CEG18_14545</name>
</gene>
<dbReference type="STRING" id="46680.GCA_000807755_05578"/>
<dbReference type="RefSeq" id="WP_088418106.1">
    <property type="nucleotide sequence ID" value="NZ_NJBA01000004.1"/>
</dbReference>
<reference evidence="2 3" key="1">
    <citation type="submission" date="2017-06" db="EMBL/GenBank/DDBJ databases">
        <title>Draft genome of Pseudomonas nitroreducens DF05.</title>
        <authorList>
            <person name="Iyer R."/>
        </authorList>
    </citation>
    <scope>NUCLEOTIDE SEQUENCE [LARGE SCALE GENOMIC DNA]</scope>
    <source>
        <strain evidence="2 3">DF05</strain>
    </source>
</reference>
<dbReference type="EMBL" id="NJBA01000004">
    <property type="protein sequence ID" value="OWP50748.1"/>
    <property type="molecule type" value="Genomic_DNA"/>
</dbReference>
<name>A0A2D0AF67_PSENT</name>
<organism evidence="2 3">
    <name type="scientific">Pseudomonas nitroreducens</name>
    <dbReference type="NCBI Taxonomy" id="46680"/>
    <lineage>
        <taxon>Bacteria</taxon>
        <taxon>Pseudomonadati</taxon>
        <taxon>Pseudomonadota</taxon>
        <taxon>Gammaproteobacteria</taxon>
        <taxon>Pseudomonadales</taxon>
        <taxon>Pseudomonadaceae</taxon>
        <taxon>Pseudomonas</taxon>
    </lineage>
</organism>
<dbReference type="PROSITE" id="PS51750">
    <property type="entry name" value="BRO_N"/>
    <property type="match status" value="1"/>
</dbReference>